<evidence type="ECO:0000313" key="3">
    <source>
        <dbReference type="Proteomes" id="UP000808388"/>
    </source>
</evidence>
<comment type="caution">
    <text evidence="2">The sequence shown here is derived from an EMBL/GenBank/DDBJ whole genome shotgun (WGS) entry which is preliminary data.</text>
</comment>
<dbReference type="Gene3D" id="3.30.300.160">
    <property type="entry name" value="Type II secretion system, protein E, N-terminal domain"/>
    <property type="match status" value="1"/>
</dbReference>
<organism evidence="2 3">
    <name type="scientific">Candidatus Sungiibacteriota bacterium</name>
    <dbReference type="NCBI Taxonomy" id="2750080"/>
    <lineage>
        <taxon>Bacteria</taxon>
        <taxon>Candidatus Sungiibacteriota</taxon>
    </lineage>
</organism>
<evidence type="ECO:0000259" key="1">
    <source>
        <dbReference type="Pfam" id="PF05157"/>
    </source>
</evidence>
<gene>
    <name evidence="2" type="ORF">HY220_00005</name>
</gene>
<feature type="domain" description="Type II secretion system protein GspE N-terminal" evidence="1">
    <location>
        <begin position="57"/>
        <end position="144"/>
    </location>
</feature>
<protein>
    <recommendedName>
        <fullName evidence="1">Type II secretion system protein GspE N-terminal domain-containing protein</fullName>
    </recommendedName>
</protein>
<dbReference type="SUPFAM" id="SSF160246">
    <property type="entry name" value="EspE N-terminal domain-like"/>
    <property type="match status" value="1"/>
</dbReference>
<accession>A0A9D6LQC8</accession>
<reference evidence="2" key="1">
    <citation type="submission" date="2020-07" db="EMBL/GenBank/DDBJ databases">
        <title>Huge and variable diversity of episymbiotic CPR bacteria and DPANN archaea in groundwater ecosystems.</title>
        <authorList>
            <person name="He C.Y."/>
            <person name="Keren R."/>
            <person name="Whittaker M."/>
            <person name="Farag I.F."/>
            <person name="Doudna J."/>
            <person name="Cate J.H.D."/>
            <person name="Banfield J.F."/>
        </authorList>
    </citation>
    <scope>NUCLEOTIDE SEQUENCE</scope>
    <source>
        <strain evidence="2">NC_groundwater_972_Pr1_S-0.2um_49_27</strain>
    </source>
</reference>
<evidence type="ECO:0000313" key="2">
    <source>
        <dbReference type="EMBL" id="MBI3627126.1"/>
    </source>
</evidence>
<dbReference type="InterPro" id="IPR037257">
    <property type="entry name" value="T2SS_E_N_sf"/>
</dbReference>
<dbReference type="AlphaFoldDB" id="A0A9D6LQC8"/>
<name>A0A9D6LQC8_9BACT</name>
<dbReference type="EMBL" id="JACQCQ010000001">
    <property type="protein sequence ID" value="MBI3627126.1"/>
    <property type="molecule type" value="Genomic_DNA"/>
</dbReference>
<feature type="non-terminal residue" evidence="2">
    <location>
        <position position="211"/>
    </location>
</feature>
<dbReference type="Pfam" id="PF05157">
    <property type="entry name" value="MshEN"/>
    <property type="match status" value="1"/>
</dbReference>
<dbReference type="Proteomes" id="UP000808388">
    <property type="component" value="Unassembled WGS sequence"/>
</dbReference>
<sequence length="211" mass="23027">MASKNLLDVLASNGALSLEDVSKVKAEAKRKGVAPEDVLYEKGLDEYIVLDAKSEIFGVPVKKLAGTKSAFGLLKSIPEESARFYKFVPIGESADGYFEVGMVHPDDVSAQQALKFISARLQKPLRIFLISPSDFKSIIGEYKSIGGEVNRALTEFERESQSDISFAALEANKVDENILTEEGPITKIVDVIVKHGVEGRASDIHIEPSRT</sequence>
<dbReference type="Gene3D" id="3.30.450.90">
    <property type="match status" value="1"/>
</dbReference>
<dbReference type="InterPro" id="IPR007831">
    <property type="entry name" value="T2SS_GspE_N"/>
</dbReference>
<proteinExistence type="predicted"/>